<dbReference type="AlphaFoldDB" id="A0A370GSD5"/>
<evidence type="ECO:0000313" key="2">
    <source>
        <dbReference type="Proteomes" id="UP000255355"/>
    </source>
</evidence>
<dbReference type="EMBL" id="QQAZ01000012">
    <property type="protein sequence ID" value="RDI46176.1"/>
    <property type="molecule type" value="Genomic_DNA"/>
</dbReference>
<sequence length="306" mass="32167">MSGLLYTGSGPYCYSSSLAMMLGEGAPSPGVVEVLTGAPFGMALVAGKLPFFDPYGWDPELGLDTAISLLGWRCRFDSGGDEAGALRRLRGAVDKGPVLVGPVEMGMFRHQPGMDGPIGADHYVVVLEVGDDQVLMHDPQGYPFATLPLPLFLSAWRAESIPFGAPYSMRCEFVRDRDVAVDEALRRAIPNAVAFLSNRDDLPVPAGTVGAGAAALALADLLIEDPDPELRAHLVHFAIRVGARRLSDAAAALRHLDLGAAADVAAAQARLVGALQYDVVTGDNASAAATLRRLAPTYETLAATLS</sequence>
<evidence type="ECO:0008006" key="3">
    <source>
        <dbReference type="Google" id="ProtNLM"/>
    </source>
</evidence>
<dbReference type="STRING" id="1210089.GCA_001613165_03409"/>
<accession>A0A370GSD5</accession>
<gene>
    <name evidence="1" type="ORF">DFR68_11277</name>
</gene>
<keyword evidence="2" id="KW-1185">Reference proteome</keyword>
<reference evidence="1 2" key="1">
    <citation type="submission" date="2018-07" db="EMBL/GenBank/DDBJ databases">
        <title>Genomic Encyclopedia of Type Strains, Phase IV (KMG-IV): sequencing the most valuable type-strain genomes for metagenomic binning, comparative biology and taxonomic classification.</title>
        <authorList>
            <person name="Goeker M."/>
        </authorList>
    </citation>
    <scope>NUCLEOTIDE SEQUENCE [LARGE SCALE GENOMIC DNA]</scope>
    <source>
        <strain evidence="1 2">DSM 44952</strain>
    </source>
</reference>
<organism evidence="1 2">
    <name type="scientific">Nocardia mexicana</name>
    <dbReference type="NCBI Taxonomy" id="279262"/>
    <lineage>
        <taxon>Bacteria</taxon>
        <taxon>Bacillati</taxon>
        <taxon>Actinomycetota</taxon>
        <taxon>Actinomycetes</taxon>
        <taxon>Mycobacteriales</taxon>
        <taxon>Nocardiaceae</taxon>
        <taxon>Nocardia</taxon>
    </lineage>
</organism>
<dbReference type="Proteomes" id="UP000255355">
    <property type="component" value="Unassembled WGS sequence"/>
</dbReference>
<dbReference type="OrthoDB" id="8065844at2"/>
<protein>
    <recommendedName>
        <fullName evidence="3">Butirosin biosynthesis protein H-like</fullName>
    </recommendedName>
</protein>
<comment type="caution">
    <text evidence="1">The sequence shown here is derived from an EMBL/GenBank/DDBJ whole genome shotgun (WGS) entry which is preliminary data.</text>
</comment>
<proteinExistence type="predicted"/>
<name>A0A370GSD5_9NOCA</name>
<dbReference type="RefSeq" id="WP_068020578.1">
    <property type="nucleotide sequence ID" value="NZ_QQAZ01000012.1"/>
</dbReference>
<evidence type="ECO:0000313" key="1">
    <source>
        <dbReference type="EMBL" id="RDI46176.1"/>
    </source>
</evidence>